<evidence type="ECO:0000313" key="1">
    <source>
        <dbReference type="EMBL" id="OBY62434.1"/>
    </source>
</evidence>
<evidence type="ECO:0000313" key="2">
    <source>
        <dbReference type="Proteomes" id="UP000092584"/>
    </source>
</evidence>
<protein>
    <recommendedName>
        <fullName evidence="3">Alginate lyase</fullName>
    </recommendedName>
</protein>
<dbReference type="InterPro" id="IPR012334">
    <property type="entry name" value="Pectin_lyas_fold"/>
</dbReference>
<dbReference type="InterPro" id="IPR039513">
    <property type="entry name" value="PL-6"/>
</dbReference>
<sequence length="792" mass="87228">MKKTILIVVVFISLISFKINAQELLVCDILEYNKAIKSANAGSTIILKNGIWKDVELNAYGYGTEDNPIIVKAETDGGVIISGNSTLNIYGEYVIVSGLWFKDGMSSYKSVVQFRKNSKEFANNCRFTNSTISYYQVEDGINDHWVDIWGKNNRIDHNNFTGKTSPGTTLVVWLKGDEHTENNHKIDNNLFGPRPELGTNGGETIRIGTSTNSKKSSKTLVERNIFEGCDGEIEIISNKSGDNIFRDNLFVGSKGALTLRHGDNALVERNVFLGNGVSKTGGIRVINSGHIIRNNLMIGLLGDGYRGPIVLMNGVPNSSLNRYEQVKNVDIQNNTIINSGPISFGEGKDDEKSLAPTNVNFANNLVFNNSSNTNVIFVDETANISFNNNYIDANGAYDKGFKNTKIMFKDLQNVPIPTVDNSDLLVASKSAKSPEEDINGSVRTTFNAGAFNLDATDVPKALKLRAGPGWKPEIVAPVIKAEHIIVEPGTETLRKAISKAASGSTIVLQTGEYILEKTIKIDKNITIKGDKGGASILTAMKDLEKPISYFFRVNEGVKFSLNDVIIDGEISSPKYAIVSPDKNEGGLYSIFVDHVVFKNFTNKDGGAIFKAYNGTKADTLSFKNSRFDNSYRGLNLSYDKDQVGFYNANIIILENSVFKDIEEEAVSYVRNTPLEDIPGGKLVVTNCVFSSVNNQEKGKFLKTTGIYAVEITNSVFENSYKQKAPLDLKGSYNFISNCLIHNSGFVKTSKGAKDNNLIYNNPKWDDDVLFIPSKKSPLLKENNNKERIGLKQ</sequence>
<comment type="caution">
    <text evidence="1">The sequence shown here is derived from an EMBL/GenBank/DDBJ whole genome shotgun (WGS) entry which is preliminary data.</text>
</comment>
<organism evidence="1 2">
    <name type="scientific">Polaribacter vadi</name>
    <dbReference type="NCBI Taxonomy" id="1774273"/>
    <lineage>
        <taxon>Bacteria</taxon>
        <taxon>Pseudomonadati</taxon>
        <taxon>Bacteroidota</taxon>
        <taxon>Flavobacteriia</taxon>
        <taxon>Flavobacteriales</taxon>
        <taxon>Flavobacteriaceae</taxon>
    </lineage>
</organism>
<evidence type="ECO:0008006" key="3">
    <source>
        <dbReference type="Google" id="ProtNLM"/>
    </source>
</evidence>
<dbReference type="Gene3D" id="2.160.20.10">
    <property type="entry name" value="Single-stranded right-handed beta-helix, Pectin lyase-like"/>
    <property type="match status" value="2"/>
</dbReference>
<keyword evidence="2" id="KW-1185">Reference proteome</keyword>
<gene>
    <name evidence="1" type="ORF">LPB3_09680</name>
</gene>
<dbReference type="EMBL" id="LSFM01000023">
    <property type="protein sequence ID" value="OBY62434.1"/>
    <property type="molecule type" value="Genomic_DNA"/>
</dbReference>
<dbReference type="KEGG" id="pob:LPB03_09670"/>
<accession>A0A1B8TSH9</accession>
<dbReference type="Proteomes" id="UP000092584">
    <property type="component" value="Unassembled WGS sequence"/>
</dbReference>
<dbReference type="SMART" id="SM00710">
    <property type="entry name" value="PbH1"/>
    <property type="match status" value="8"/>
</dbReference>
<reference evidence="2" key="1">
    <citation type="submission" date="2016-02" db="EMBL/GenBank/DDBJ databases">
        <authorList>
            <person name="Shin S.-K."/>
            <person name="Yi H."/>
            <person name="Kim E."/>
        </authorList>
    </citation>
    <scope>NUCLEOTIDE SEQUENCE [LARGE SCALE GENOMIC DNA]</scope>
    <source>
        <strain evidence="2">LPB0003</strain>
    </source>
</reference>
<dbReference type="AlphaFoldDB" id="A0A1B8TSH9"/>
<dbReference type="SUPFAM" id="SSF51126">
    <property type="entry name" value="Pectin lyase-like"/>
    <property type="match status" value="2"/>
</dbReference>
<dbReference type="OrthoDB" id="6475864at2"/>
<proteinExistence type="predicted"/>
<dbReference type="InterPro" id="IPR006626">
    <property type="entry name" value="PbH1"/>
</dbReference>
<name>A0A1B8TSH9_9FLAO</name>
<dbReference type="InterPro" id="IPR011050">
    <property type="entry name" value="Pectin_lyase_fold/virulence"/>
</dbReference>
<dbReference type="CDD" id="cd14251">
    <property type="entry name" value="PL-6"/>
    <property type="match status" value="1"/>
</dbReference>
<dbReference type="Pfam" id="PF14592">
    <property type="entry name" value="Chondroitinas_B"/>
    <property type="match status" value="1"/>
</dbReference>
<dbReference type="STRING" id="1774273.LPB03_09670"/>
<dbReference type="RefSeq" id="WP_065319422.1">
    <property type="nucleotide sequence ID" value="NZ_CP017477.1"/>
</dbReference>